<keyword evidence="3" id="KW-1185">Reference proteome</keyword>
<protein>
    <submittedName>
        <fullName evidence="2">Ribbon-helix-helix</fullName>
    </submittedName>
</protein>
<feature type="domain" description="Antitoxin FitA-like ribbon-helix-helix" evidence="1">
    <location>
        <begin position="22"/>
        <end position="46"/>
    </location>
</feature>
<accession>A0A1C7PCZ3</accession>
<dbReference type="KEGG" id="agl:PYTT_1606"/>
<gene>
    <name evidence="2" type="ORF">PYTT_1606</name>
</gene>
<dbReference type="Gene3D" id="1.10.1220.10">
    <property type="entry name" value="Met repressor-like"/>
    <property type="match status" value="1"/>
</dbReference>
<proteinExistence type="predicted"/>
<dbReference type="InterPro" id="IPR013321">
    <property type="entry name" value="Arc_rbn_hlx_hlx"/>
</dbReference>
<dbReference type="AlphaFoldDB" id="A0A1C7PCZ3"/>
<dbReference type="Pfam" id="PF22513">
    <property type="entry name" value="FitA-like_RHH"/>
    <property type="match status" value="1"/>
</dbReference>
<dbReference type="InterPro" id="IPR010985">
    <property type="entry name" value="Ribbon_hlx_hlx"/>
</dbReference>
<evidence type="ECO:0000259" key="1">
    <source>
        <dbReference type="Pfam" id="PF22513"/>
    </source>
</evidence>
<organism evidence="2 3">
    <name type="scientific">Akkermansia glycaniphila</name>
    <dbReference type="NCBI Taxonomy" id="1679444"/>
    <lineage>
        <taxon>Bacteria</taxon>
        <taxon>Pseudomonadati</taxon>
        <taxon>Verrucomicrobiota</taxon>
        <taxon>Verrucomicrobiia</taxon>
        <taxon>Verrucomicrobiales</taxon>
        <taxon>Akkermansiaceae</taxon>
        <taxon>Akkermansia</taxon>
    </lineage>
</organism>
<dbReference type="InterPro" id="IPR053853">
    <property type="entry name" value="FitA-like_RHH"/>
</dbReference>
<dbReference type="EMBL" id="LT629973">
    <property type="protein sequence ID" value="SEH90727.1"/>
    <property type="molecule type" value="Genomic_DNA"/>
</dbReference>
<name>A0A1C7PCZ3_9BACT</name>
<dbReference type="GO" id="GO:0006355">
    <property type="term" value="P:regulation of DNA-templated transcription"/>
    <property type="evidence" value="ECO:0007669"/>
    <property type="project" value="InterPro"/>
</dbReference>
<dbReference type="STRING" id="1679444.PYTT_1606"/>
<dbReference type="SUPFAM" id="SSF47598">
    <property type="entry name" value="Ribbon-helix-helix"/>
    <property type="match status" value="1"/>
</dbReference>
<sequence length="70" mass="7846">MKELPNKQEKQSADCAIVDFRVPRELKEALRKTAAAEGRSLEDQVLFFLHKGVVHLFEGFSSEAGCDPIN</sequence>
<evidence type="ECO:0000313" key="3">
    <source>
        <dbReference type="Proteomes" id="UP000176204"/>
    </source>
</evidence>
<reference evidence="3" key="1">
    <citation type="submission" date="2016-09" db="EMBL/GenBank/DDBJ databases">
        <authorList>
            <person name="Koehorst J."/>
        </authorList>
    </citation>
    <scope>NUCLEOTIDE SEQUENCE [LARGE SCALE GENOMIC DNA]</scope>
</reference>
<dbReference type="RefSeq" id="WP_067774402.1">
    <property type="nucleotide sequence ID" value="NZ_LIGX01000018.1"/>
</dbReference>
<evidence type="ECO:0000313" key="2">
    <source>
        <dbReference type="EMBL" id="SEH90727.1"/>
    </source>
</evidence>
<dbReference type="Proteomes" id="UP000176204">
    <property type="component" value="Chromosome I"/>
</dbReference>